<evidence type="ECO:0000256" key="2">
    <source>
        <dbReference type="SAM" id="Phobius"/>
    </source>
</evidence>
<protein>
    <submittedName>
        <fullName evidence="4">Uncharacterized protein</fullName>
    </submittedName>
</protein>
<dbReference type="Proteomes" id="UP000005408">
    <property type="component" value="Unassembled WGS sequence"/>
</dbReference>
<feature type="signal peptide" evidence="3">
    <location>
        <begin position="1"/>
        <end position="19"/>
    </location>
</feature>
<keyword evidence="2" id="KW-0472">Membrane</keyword>
<feature type="compositionally biased region" description="Basic and acidic residues" evidence="1">
    <location>
        <begin position="200"/>
        <end position="210"/>
    </location>
</feature>
<reference evidence="4" key="1">
    <citation type="submission" date="2022-08" db="UniProtKB">
        <authorList>
            <consortium name="EnsemblMetazoa"/>
        </authorList>
    </citation>
    <scope>IDENTIFICATION</scope>
    <source>
        <strain evidence="4">05x7-T-G4-1.051#20</strain>
    </source>
</reference>
<evidence type="ECO:0000313" key="4">
    <source>
        <dbReference type="EnsemblMetazoa" id="G18337.1:cds"/>
    </source>
</evidence>
<evidence type="ECO:0000256" key="1">
    <source>
        <dbReference type="SAM" id="MobiDB-lite"/>
    </source>
</evidence>
<proteinExistence type="predicted"/>
<keyword evidence="2" id="KW-0812">Transmembrane</keyword>
<evidence type="ECO:0000313" key="5">
    <source>
        <dbReference type="Proteomes" id="UP000005408"/>
    </source>
</evidence>
<feature type="transmembrane region" description="Helical" evidence="2">
    <location>
        <begin position="165"/>
        <end position="189"/>
    </location>
</feature>
<evidence type="ECO:0000256" key="3">
    <source>
        <dbReference type="SAM" id="SignalP"/>
    </source>
</evidence>
<accession>A0A8W8JD17</accession>
<feature type="compositionally biased region" description="Basic and acidic residues" evidence="1">
    <location>
        <begin position="236"/>
        <end position="245"/>
    </location>
</feature>
<keyword evidence="5" id="KW-1185">Reference proteome</keyword>
<sequence>MKDLLCVLMAIAFLMTTNGQCPPNVRNISITTCSRSLGSGPRFYVDFNKINQTCECTVTSGFDGDLLVTAETLTIPSCNTKVVVNGSHRFGCPISQGASATFKLSLDQSINVQAEYSPPSSPGTFYQCLGFQESVIDDNSMSFVTTIAAPYSSSIESTQDDPKEMIYFIAGSIAGGVVLLSGLMIFIMLKINRSRKRSKKDGNKKEDGTHTNEVFDYNNELTENPLYITSESAEETENKPGEQHELGLPNNKPIDPMSVYAAPCKNRNHHQMTNSGDVYAQVYK</sequence>
<keyword evidence="2" id="KW-1133">Transmembrane helix</keyword>
<name>A0A8W8JD17_MAGGI</name>
<feature type="region of interest" description="Disordered" evidence="1">
    <location>
        <begin position="232"/>
        <end position="253"/>
    </location>
</feature>
<dbReference type="AlphaFoldDB" id="A0A8W8JD17"/>
<dbReference type="EnsemblMetazoa" id="G18337.1">
    <property type="protein sequence ID" value="G18337.1:cds"/>
    <property type="gene ID" value="G18337"/>
</dbReference>
<organism evidence="4 5">
    <name type="scientific">Magallana gigas</name>
    <name type="common">Pacific oyster</name>
    <name type="synonym">Crassostrea gigas</name>
    <dbReference type="NCBI Taxonomy" id="29159"/>
    <lineage>
        <taxon>Eukaryota</taxon>
        <taxon>Metazoa</taxon>
        <taxon>Spiralia</taxon>
        <taxon>Lophotrochozoa</taxon>
        <taxon>Mollusca</taxon>
        <taxon>Bivalvia</taxon>
        <taxon>Autobranchia</taxon>
        <taxon>Pteriomorphia</taxon>
        <taxon>Ostreida</taxon>
        <taxon>Ostreoidea</taxon>
        <taxon>Ostreidae</taxon>
        <taxon>Magallana</taxon>
    </lineage>
</organism>
<feature type="region of interest" description="Disordered" evidence="1">
    <location>
        <begin position="197"/>
        <end position="216"/>
    </location>
</feature>
<feature type="chain" id="PRO_5036478715" evidence="3">
    <location>
        <begin position="20"/>
        <end position="284"/>
    </location>
</feature>
<keyword evidence="3" id="KW-0732">Signal</keyword>